<accession>A0A6A5CD41</accession>
<feature type="region of interest" description="Disordered" evidence="1">
    <location>
        <begin position="1"/>
        <end position="40"/>
    </location>
</feature>
<sequence>MLSSSGSGDATREMFFDASDGGGSGGNGSASGMRDSMDDEYSQNDFQIPEAFSIRSPTDFNVWLESLFAPTVLVRTTTTVDNICMKNGLKFIDLLRPYQTTRQLNYSTITLQNFSVNFVQMSDLHREYGEDGNRFTNRTDLLLREKTHQNFIGYIIRQSYDQYLAKTKQSALTEDFFDNTPWFDIFRDEFIKTLNISEHETLMHPVACVSVLSSEEVGDPIQILKGLFDPDKPPRLFKDLMIDSDILQIVIMVHDQSSQATSEKANSIFNKVKEKYTASSCRMLILNSRDDSIENIVEDIWSSVLPRRQLYQKRVLQNIVPTAFHLSKQDLQYIGSTADFILNQVVISMDTKIKNITNTVLANKKGLKNTIKSWFSKKSKAEEEGISPEMQLRRLADLLFMIREYDEAYSIYKLISGDFKNKEVKNYAGCMEFMAICTLLSSSTQGGGKKEVESNLEAALTAYKNAAQPSFVLRSLLFQACMYKSKALFKRAGEIFTRASNVDENNFLQAALFFEQTALCFKGPMDRLTRKSALFLILAGYRFSHTDQIKHSFRCYRTAFRIYNNKEWLQIYEHMSFTLGRLASHMRDLKSSVEFFHEFMTVCKQGPEYQTKFMEEFSQTVTAYLSDLKLKGNSDAKLDFLDIPKINPSAVRVLLNSQYGEPVYTDTLPDEEWAKLEETLVKKVRGPIVFFKWEKPSNDMKRIEPTVVGEPIYVEIKLTNTLSIPVQVRDMALDAFLNSKTLPENDRGFTAEPLSVVIQPLDSILVRLKITPTQTGDLSIRGVRWKVLNNIHGFKLFQVRGRRLNDTKQQRTTIQYEQDNRLNLKVVAPTPLLDVKFTENIEVLWNGELKKTKMIVSNVGNADLINLKLKLNHPSIYYLSDDLSLNDYTFIENAASKDETFISNTFGIERDFTFYDIAERLKSGESIEIPVFVRGSFSGIHDSKFLFYYEPTEKNDDLKYRLHRFHTTLKVLDSLKITTFCDSTYTEPNSFICGLKLQNFRPDHFVQLDQLVSVSPLWEIEPVVPPTEPIIVLPKESFTLYLKLNKNVTHEKKVKTLSTDVKQLTEVELIHRSHPVGGCNRIIDTTMKPYLQFLFSESKKHELTFYGRTLTTEKGDELVDIEEQLNTLSLQVIWRSRACNLGITYHSKVSFLPHTKKPKRSHPAAKFPSKENLVCPIEVILEYEKEIIHQFTPSQPSCTVDIIVKLMNVSPDMVTDFTLELIPPFASLALAGNAKLRAMSTATSSASTITISPQNFYLWSGPTRIFLKDVKPGSDILSIPVRATFFSPGIFNLNQFRISWKFLDSGIARVIPHSFIDEQYLISVTQPPSTQPVHVMDELL</sequence>
<dbReference type="Pfam" id="PF24545">
    <property type="entry name" value="Ig_TPPC8_1st"/>
    <property type="match status" value="1"/>
</dbReference>
<dbReference type="SUPFAM" id="SSF48452">
    <property type="entry name" value="TPR-like"/>
    <property type="match status" value="1"/>
</dbReference>
<dbReference type="InterPro" id="IPR058538">
    <property type="entry name" value="Ig_TPPC8_2nd"/>
</dbReference>
<dbReference type="InterPro" id="IPR024420">
    <property type="entry name" value="TRAPP_III_complex_Trs85"/>
</dbReference>
<dbReference type="OMA" id="GHTISMW"/>
<dbReference type="VEuPathDB" id="AmoebaDB:FDP41_000373"/>
<protein>
    <submittedName>
        <fullName evidence="4">Uncharacterized protein</fullName>
    </submittedName>
</protein>
<gene>
    <name evidence="4" type="ORF">FDP41_000373</name>
</gene>
<dbReference type="PANTHER" id="PTHR12975:SF6">
    <property type="entry name" value="TRAFFICKING PROTEIN PARTICLE COMPLEX SUBUNIT 8"/>
    <property type="match status" value="1"/>
</dbReference>
<dbReference type="GeneID" id="68107591"/>
<dbReference type="InterPro" id="IPR058541">
    <property type="entry name" value="Ig_TPPC8_1st"/>
</dbReference>
<feature type="compositionally biased region" description="Gly residues" evidence="1">
    <location>
        <begin position="20"/>
        <end position="29"/>
    </location>
</feature>
<evidence type="ECO:0000313" key="4">
    <source>
        <dbReference type="EMBL" id="KAF0984474.1"/>
    </source>
</evidence>
<dbReference type="Gene3D" id="1.25.40.10">
    <property type="entry name" value="Tetratricopeptide repeat domain"/>
    <property type="match status" value="1"/>
</dbReference>
<name>A0A6A5CD41_NAEFO</name>
<keyword evidence="5" id="KW-1185">Reference proteome</keyword>
<dbReference type="VEuPathDB" id="AmoebaDB:NfTy_000690"/>
<evidence type="ECO:0000259" key="3">
    <source>
        <dbReference type="Pfam" id="PF24545"/>
    </source>
</evidence>
<dbReference type="PANTHER" id="PTHR12975">
    <property type="entry name" value="TRANSPORT PROTEIN TRAPP"/>
    <property type="match status" value="1"/>
</dbReference>
<evidence type="ECO:0000256" key="1">
    <source>
        <dbReference type="SAM" id="MobiDB-lite"/>
    </source>
</evidence>
<comment type="caution">
    <text evidence="4">The sequence shown here is derived from an EMBL/GenBank/DDBJ whole genome shotgun (WGS) entry which is preliminary data.</text>
</comment>
<feature type="domain" description="TPPC8 second Ig-like" evidence="2">
    <location>
        <begin position="847"/>
        <end position="962"/>
    </location>
</feature>
<evidence type="ECO:0000313" key="5">
    <source>
        <dbReference type="Proteomes" id="UP000444721"/>
    </source>
</evidence>
<dbReference type="InterPro" id="IPR011990">
    <property type="entry name" value="TPR-like_helical_dom_sf"/>
</dbReference>
<feature type="domain" description="TPPC8 first Ig-like" evidence="3">
    <location>
        <begin position="671"/>
        <end position="840"/>
    </location>
</feature>
<proteinExistence type="predicted"/>
<dbReference type="OrthoDB" id="203724at2759"/>
<dbReference type="RefSeq" id="XP_044569187.1">
    <property type="nucleotide sequence ID" value="XM_044707066.1"/>
</dbReference>
<organism evidence="4 5">
    <name type="scientific">Naegleria fowleri</name>
    <name type="common">Brain eating amoeba</name>
    <dbReference type="NCBI Taxonomy" id="5763"/>
    <lineage>
        <taxon>Eukaryota</taxon>
        <taxon>Discoba</taxon>
        <taxon>Heterolobosea</taxon>
        <taxon>Tetramitia</taxon>
        <taxon>Eutetramitia</taxon>
        <taxon>Vahlkampfiidae</taxon>
        <taxon>Naegleria</taxon>
    </lineage>
</organism>
<dbReference type="Proteomes" id="UP000444721">
    <property type="component" value="Unassembled WGS sequence"/>
</dbReference>
<evidence type="ECO:0000259" key="2">
    <source>
        <dbReference type="Pfam" id="PF24544"/>
    </source>
</evidence>
<dbReference type="GO" id="GO:1990072">
    <property type="term" value="C:TRAPPIII protein complex"/>
    <property type="evidence" value="ECO:0007669"/>
    <property type="project" value="TreeGrafter"/>
</dbReference>
<reference evidence="4 5" key="1">
    <citation type="journal article" date="2019" name="Sci. Rep.">
        <title>Nanopore sequencing improves the draft genome of the human pathogenic amoeba Naegleria fowleri.</title>
        <authorList>
            <person name="Liechti N."/>
            <person name="Schurch N."/>
            <person name="Bruggmann R."/>
            <person name="Wittwer M."/>
        </authorList>
    </citation>
    <scope>NUCLEOTIDE SEQUENCE [LARGE SCALE GENOMIC DNA]</scope>
    <source>
        <strain evidence="4 5">ATCC 30894</strain>
    </source>
</reference>
<dbReference type="VEuPathDB" id="AmoebaDB:NF0005250"/>
<dbReference type="Pfam" id="PF12739">
    <property type="entry name" value="TRAPPC-Trs85"/>
    <property type="match status" value="1"/>
</dbReference>
<dbReference type="EMBL" id="VFQX01000002">
    <property type="protein sequence ID" value="KAF0984474.1"/>
    <property type="molecule type" value="Genomic_DNA"/>
</dbReference>
<dbReference type="Pfam" id="PF24544">
    <property type="entry name" value="Ig_TPPC8_2nd"/>
    <property type="match status" value="1"/>
</dbReference>